<dbReference type="InterPro" id="IPR004312">
    <property type="entry name" value="ATHILA_Orf1_C"/>
</dbReference>
<evidence type="ECO:0000313" key="2">
    <source>
        <dbReference type="EMBL" id="KAF2573454.1"/>
    </source>
</evidence>
<feature type="domain" description="Arabidopsis retrotransposon Orf1 C-terminal" evidence="1">
    <location>
        <begin position="36"/>
        <end position="100"/>
    </location>
</feature>
<gene>
    <name evidence="2" type="ORF">F2Q70_00003709</name>
</gene>
<sequence>MTNYAWLLISGTSGKLGFSYFPNLNGNRQCKFWFPHPFWDLIAHGTFISCKAYQSQIRNPTLRVIAKMISNLLSAKDQTSKVTKGELKMLYSGVEDEIRRAIAGIPI</sequence>
<comment type="caution">
    <text evidence="2">The sequence shown here is derived from an EMBL/GenBank/DDBJ whole genome shotgun (WGS) entry which is preliminary data.</text>
</comment>
<evidence type="ECO:0000259" key="1">
    <source>
        <dbReference type="Pfam" id="PF03078"/>
    </source>
</evidence>
<dbReference type="EMBL" id="QGKY02001015">
    <property type="protein sequence ID" value="KAF2573454.1"/>
    <property type="molecule type" value="Genomic_DNA"/>
</dbReference>
<dbReference type="AlphaFoldDB" id="A0A8S9IUP3"/>
<dbReference type="Pfam" id="PF03078">
    <property type="entry name" value="ATHILA"/>
    <property type="match status" value="1"/>
</dbReference>
<accession>A0A8S9IUP3</accession>
<reference evidence="2" key="1">
    <citation type="submission" date="2019-12" db="EMBL/GenBank/DDBJ databases">
        <title>Genome sequencing and annotation of Brassica cretica.</title>
        <authorList>
            <person name="Studholme D.J."/>
            <person name="Sarris P.F."/>
        </authorList>
    </citation>
    <scope>NUCLEOTIDE SEQUENCE</scope>
    <source>
        <strain evidence="2">PFS-102/07</strain>
        <tissue evidence="2">Leaf</tissue>
    </source>
</reference>
<name>A0A8S9IUP3_BRACR</name>
<organism evidence="2">
    <name type="scientific">Brassica cretica</name>
    <name type="common">Mustard</name>
    <dbReference type="NCBI Taxonomy" id="69181"/>
    <lineage>
        <taxon>Eukaryota</taxon>
        <taxon>Viridiplantae</taxon>
        <taxon>Streptophyta</taxon>
        <taxon>Embryophyta</taxon>
        <taxon>Tracheophyta</taxon>
        <taxon>Spermatophyta</taxon>
        <taxon>Magnoliopsida</taxon>
        <taxon>eudicotyledons</taxon>
        <taxon>Gunneridae</taxon>
        <taxon>Pentapetalae</taxon>
        <taxon>rosids</taxon>
        <taxon>malvids</taxon>
        <taxon>Brassicales</taxon>
        <taxon>Brassicaceae</taxon>
        <taxon>Brassiceae</taxon>
        <taxon>Brassica</taxon>
    </lineage>
</organism>
<protein>
    <recommendedName>
        <fullName evidence="1">Arabidopsis retrotransposon Orf1 C-terminal domain-containing protein</fullName>
    </recommendedName>
</protein>
<proteinExistence type="predicted"/>